<name>A0ABT4I962_9ACTO</name>
<gene>
    <name evidence="1" type="ORF">OHJ16_09515</name>
</gene>
<dbReference type="EMBL" id="JAPTMY010000019">
    <property type="protein sequence ID" value="MCZ0858277.1"/>
    <property type="molecule type" value="Genomic_DNA"/>
</dbReference>
<evidence type="ECO:0008006" key="3">
    <source>
        <dbReference type="Google" id="ProtNLM"/>
    </source>
</evidence>
<evidence type="ECO:0000313" key="1">
    <source>
        <dbReference type="EMBL" id="MCZ0858277.1"/>
    </source>
</evidence>
<keyword evidence="2" id="KW-1185">Reference proteome</keyword>
<comment type="caution">
    <text evidence="1">The sequence shown here is derived from an EMBL/GenBank/DDBJ whole genome shotgun (WGS) entry which is preliminary data.</text>
</comment>
<reference evidence="1" key="1">
    <citation type="submission" date="2022-10" db="EMBL/GenBank/DDBJ databases">
        <title>Genome sequence of Actinomyces israelii ATCC 10048.</title>
        <authorList>
            <person name="Watt R.M."/>
            <person name="Tong W.M."/>
        </authorList>
    </citation>
    <scope>NUCLEOTIDE SEQUENCE</scope>
    <source>
        <strain evidence="1">ATCC 10048</strain>
    </source>
</reference>
<dbReference type="RefSeq" id="WP_268917691.1">
    <property type="nucleotide sequence ID" value="NZ_JAPTMY010000019.1"/>
</dbReference>
<sequence>MQRYPVPPEPPQVLYTADRNDRDFSGRDDLIRVSRSAYMVRAPAGTPLWRLKEMVTLARCEAALRAYPSALALTHEAAAVVQGLSPIEQEPGIRVAVETNRSRTTRPLPGVAYGRPGSAPAARPVSVARSLVAPREGEIVVVSGLRVTTPLRTAVDCAFDMPVRESLPIIDAALRQVCRPDRFTRRCNGEMDLAQARAKLAGMVEEQGQRNGKRRARAAVDLADPFAESPGESVLRWAAAAAGLPEPVTQLRWVDEDGHVYYLDLGFVEEAVDLEFDGYGKLVTAEDLRVEKAREMALRRGGWTVGRTEWKELFAPERLVRRIADFFPPKVAGRARRRRDLWL</sequence>
<organism evidence="1 2">
    <name type="scientific">Actinomyces israelii</name>
    <dbReference type="NCBI Taxonomy" id="1659"/>
    <lineage>
        <taxon>Bacteria</taxon>
        <taxon>Bacillati</taxon>
        <taxon>Actinomycetota</taxon>
        <taxon>Actinomycetes</taxon>
        <taxon>Actinomycetales</taxon>
        <taxon>Actinomycetaceae</taxon>
        <taxon>Actinomyces</taxon>
    </lineage>
</organism>
<proteinExistence type="predicted"/>
<protein>
    <recommendedName>
        <fullName evidence="3">Transcriptional regulator, AbiEi antitoxin, Type IV TA system</fullName>
    </recommendedName>
</protein>
<evidence type="ECO:0000313" key="2">
    <source>
        <dbReference type="Proteomes" id="UP001072034"/>
    </source>
</evidence>
<dbReference type="Proteomes" id="UP001072034">
    <property type="component" value="Unassembled WGS sequence"/>
</dbReference>
<accession>A0ABT4I962</accession>